<evidence type="ECO:0000256" key="11">
    <source>
        <dbReference type="ARBA" id="ARBA00023136"/>
    </source>
</evidence>
<evidence type="ECO:0000256" key="5">
    <source>
        <dbReference type="ARBA" id="ARBA00022448"/>
    </source>
</evidence>
<proteinExistence type="inferred from homology"/>
<dbReference type="InterPro" id="IPR007078">
    <property type="entry name" value="Haem_export_protD_CcmD"/>
</dbReference>
<gene>
    <name evidence="13" type="primary">ccmD</name>
    <name evidence="13" type="ORF">GQE98_02405</name>
</gene>
<dbReference type="EMBL" id="WTUW01000001">
    <property type="protein sequence ID" value="MZR29478.1"/>
    <property type="molecule type" value="Genomic_DNA"/>
</dbReference>
<keyword evidence="10 12" id="KW-1133">Transmembrane helix</keyword>
<keyword evidence="7 12" id="KW-0997">Cell inner membrane</keyword>
<evidence type="ECO:0000256" key="8">
    <source>
        <dbReference type="ARBA" id="ARBA00022692"/>
    </source>
</evidence>
<feature type="transmembrane region" description="Helical" evidence="12">
    <location>
        <begin position="12"/>
        <end position="33"/>
    </location>
</feature>
<organism evidence="13 14">
    <name type="scientific">Sneathiella litorea</name>
    <dbReference type="NCBI Taxonomy" id="2606216"/>
    <lineage>
        <taxon>Bacteria</taxon>
        <taxon>Pseudomonadati</taxon>
        <taxon>Pseudomonadota</taxon>
        <taxon>Alphaproteobacteria</taxon>
        <taxon>Sneathiellales</taxon>
        <taxon>Sneathiellaceae</taxon>
        <taxon>Sneathiella</taxon>
    </lineage>
</organism>
<dbReference type="GO" id="GO:0017004">
    <property type="term" value="P:cytochrome complex assembly"/>
    <property type="evidence" value="ECO:0007669"/>
    <property type="project" value="UniProtKB-KW"/>
</dbReference>
<evidence type="ECO:0000256" key="3">
    <source>
        <dbReference type="ARBA" id="ARBA00008741"/>
    </source>
</evidence>
<keyword evidence="6 12" id="KW-1003">Cell membrane</keyword>
<evidence type="ECO:0000256" key="12">
    <source>
        <dbReference type="RuleBase" id="RU363101"/>
    </source>
</evidence>
<dbReference type="NCBIfam" id="TIGR03141">
    <property type="entry name" value="cytochro_ccmD"/>
    <property type="match status" value="1"/>
</dbReference>
<dbReference type="AlphaFoldDB" id="A0A6L8W3A9"/>
<keyword evidence="9 12" id="KW-0201">Cytochrome c-type biogenesis</keyword>
<dbReference type="GO" id="GO:0015886">
    <property type="term" value="P:heme transport"/>
    <property type="evidence" value="ECO:0007669"/>
    <property type="project" value="InterPro"/>
</dbReference>
<protein>
    <recommendedName>
        <fullName evidence="4 12">Heme exporter protein D</fullName>
    </recommendedName>
</protein>
<keyword evidence="14" id="KW-1185">Reference proteome</keyword>
<evidence type="ECO:0000256" key="9">
    <source>
        <dbReference type="ARBA" id="ARBA00022748"/>
    </source>
</evidence>
<keyword evidence="5 12" id="KW-0813">Transport</keyword>
<evidence type="ECO:0000256" key="4">
    <source>
        <dbReference type="ARBA" id="ARBA00016461"/>
    </source>
</evidence>
<evidence type="ECO:0000256" key="10">
    <source>
        <dbReference type="ARBA" id="ARBA00022989"/>
    </source>
</evidence>
<reference evidence="13 14" key="1">
    <citation type="submission" date="2019-12" db="EMBL/GenBank/DDBJ databases">
        <title>Snethiella sp. nov. sp. isolated from sea sand.</title>
        <authorList>
            <person name="Kim J."/>
            <person name="Jeong S.E."/>
            <person name="Jung H.S."/>
            <person name="Jeon C.O."/>
        </authorList>
    </citation>
    <scope>NUCLEOTIDE SEQUENCE [LARGE SCALE GENOMIC DNA]</scope>
    <source>
        <strain evidence="13 14">DP05</strain>
    </source>
</reference>
<evidence type="ECO:0000256" key="2">
    <source>
        <dbReference type="ARBA" id="ARBA00004377"/>
    </source>
</evidence>
<evidence type="ECO:0000256" key="7">
    <source>
        <dbReference type="ARBA" id="ARBA00022519"/>
    </source>
</evidence>
<comment type="similarity">
    <text evidence="3 12">Belongs to the CcmD/CycX/HelD family.</text>
</comment>
<comment type="function">
    <text evidence="1 12">Required for the export of heme to the periplasm for the biogenesis of c-type cytochromes.</text>
</comment>
<evidence type="ECO:0000313" key="14">
    <source>
        <dbReference type="Proteomes" id="UP000476030"/>
    </source>
</evidence>
<keyword evidence="11 12" id="KW-0472">Membrane</keyword>
<sequence length="70" mass="8044">MDQVATYFEMGGYGLFIWPCFAISAFVLTALYLRSRQRLKVIEQKLAVIEGRRQKGSRRNTSAQARESQT</sequence>
<dbReference type="Pfam" id="PF04995">
    <property type="entry name" value="CcmD"/>
    <property type="match status" value="1"/>
</dbReference>
<accession>A0A6L8W3A9</accession>
<name>A0A6L8W3A9_9PROT</name>
<comment type="subcellular location">
    <subcellularLocation>
        <location evidence="2 12">Cell inner membrane</location>
        <topology evidence="2 12">Single-pass membrane protein</topology>
    </subcellularLocation>
</comment>
<evidence type="ECO:0000313" key="13">
    <source>
        <dbReference type="EMBL" id="MZR29478.1"/>
    </source>
</evidence>
<evidence type="ECO:0000256" key="6">
    <source>
        <dbReference type="ARBA" id="ARBA00022475"/>
    </source>
</evidence>
<comment type="caution">
    <text evidence="13">The sequence shown here is derived from an EMBL/GenBank/DDBJ whole genome shotgun (WGS) entry which is preliminary data.</text>
</comment>
<keyword evidence="8 12" id="KW-0812">Transmembrane</keyword>
<dbReference type="Proteomes" id="UP000476030">
    <property type="component" value="Unassembled WGS sequence"/>
</dbReference>
<evidence type="ECO:0000256" key="1">
    <source>
        <dbReference type="ARBA" id="ARBA00002442"/>
    </source>
</evidence>
<dbReference type="GO" id="GO:0005886">
    <property type="term" value="C:plasma membrane"/>
    <property type="evidence" value="ECO:0007669"/>
    <property type="project" value="UniProtKB-SubCell"/>
</dbReference>